<name>A0ACC6TK25_9MICC</name>
<sequence length="315" mass="34716">MSESDGIEEAIEGMSRVGLTVAGRLGEQLARAREQELRRAQTAEEQQARELQARFDAERSAARAQLAPVMDNRWWDTATGRDVERAHETATAWKDHDPAARDAAEVIRDQVQRRYGLDVDNLGVDEASVAEALAQAERDREQAGQERRAGQDENAQATQLLAEADREDRKQAEAAGRPSKEDLDSALAWLHETNPNEAHNWDLRHGWADSVAVSNDMERKLVSDWTTARDNHQGPGQLRDEAGAKYDSAERRQALVTSLEGIADREAVQARLTADQDQGTPPSAAVANGSGRNPKARKTRGTSGLTKLLQKGMSR</sequence>
<protein>
    <submittedName>
        <fullName evidence="1">Uncharacterized protein</fullName>
    </submittedName>
</protein>
<dbReference type="EMBL" id="JBEPNJ010000021">
    <property type="protein sequence ID" value="MET3774053.1"/>
    <property type="molecule type" value="Genomic_DNA"/>
</dbReference>
<keyword evidence="2" id="KW-1185">Reference proteome</keyword>
<comment type="caution">
    <text evidence="1">The sequence shown here is derived from an EMBL/GenBank/DDBJ whole genome shotgun (WGS) entry which is preliminary data.</text>
</comment>
<gene>
    <name evidence="1" type="ORF">ABIC98_003723</name>
</gene>
<accession>A0ACC6TK25</accession>
<evidence type="ECO:0000313" key="2">
    <source>
        <dbReference type="Proteomes" id="UP001549207"/>
    </source>
</evidence>
<evidence type="ECO:0000313" key="1">
    <source>
        <dbReference type="EMBL" id="MET3774053.1"/>
    </source>
</evidence>
<reference evidence="1" key="1">
    <citation type="submission" date="2024-06" db="EMBL/GenBank/DDBJ databases">
        <title>Genomic Encyclopedia of Type Strains, Phase IV (KMG-IV): sequencing the most valuable type-strain genomes for metagenomic binning, comparative biology and taxonomic classification.</title>
        <authorList>
            <person name="Goeker M."/>
        </authorList>
    </citation>
    <scope>NUCLEOTIDE SEQUENCE</scope>
    <source>
        <strain evidence="1">SJCon</strain>
    </source>
</reference>
<dbReference type="Proteomes" id="UP001549207">
    <property type="component" value="Unassembled WGS sequence"/>
</dbReference>
<organism evidence="1 2">
    <name type="scientific">Arthrobacter nitrophenolicus</name>
    <dbReference type="NCBI Taxonomy" id="683150"/>
    <lineage>
        <taxon>Bacteria</taxon>
        <taxon>Bacillati</taxon>
        <taxon>Actinomycetota</taxon>
        <taxon>Actinomycetes</taxon>
        <taxon>Micrococcales</taxon>
        <taxon>Micrococcaceae</taxon>
        <taxon>Arthrobacter</taxon>
    </lineage>
</organism>
<proteinExistence type="predicted"/>